<proteinExistence type="inferred from homology"/>
<dbReference type="Gene3D" id="1.10.287.130">
    <property type="match status" value="1"/>
</dbReference>
<dbReference type="RefSeq" id="WP_088910078.1">
    <property type="nucleotide sequence ID" value="NZ_CP018145.1"/>
</dbReference>
<dbReference type="PROSITE" id="PS50110">
    <property type="entry name" value="RESPONSE_REGULATORY"/>
    <property type="match status" value="1"/>
</dbReference>
<dbReference type="SUPFAM" id="SSF47384">
    <property type="entry name" value="Homodimeric domain of signal transducing histidine kinase"/>
    <property type="match status" value="1"/>
</dbReference>
<dbReference type="Pfam" id="PF06580">
    <property type="entry name" value="His_kinase"/>
    <property type="match status" value="1"/>
</dbReference>
<reference evidence="15 16" key="1">
    <citation type="submission" date="2016-11" db="EMBL/GenBank/DDBJ databases">
        <authorList>
            <person name="Jaros S."/>
            <person name="Januszkiewicz K."/>
            <person name="Wedrychowicz H."/>
        </authorList>
    </citation>
    <scope>NUCLEOTIDE SEQUENCE [LARGE SCALE GENOMIC DNA]</scope>
    <source>
        <strain evidence="15 16">NF2</strain>
    </source>
</reference>
<keyword evidence="9" id="KW-0902">Two-component regulatory system</keyword>
<evidence type="ECO:0000256" key="1">
    <source>
        <dbReference type="ARBA" id="ARBA00000085"/>
    </source>
</evidence>
<dbReference type="Gene3D" id="3.40.50.2300">
    <property type="match status" value="1"/>
</dbReference>
<dbReference type="InterPro" id="IPR004358">
    <property type="entry name" value="Sig_transdc_His_kin-like_C"/>
</dbReference>
<accession>A0A220MNH8</accession>
<dbReference type="InterPro" id="IPR001789">
    <property type="entry name" value="Sig_transdc_resp-reg_receiver"/>
</dbReference>
<dbReference type="InterPro" id="IPR036097">
    <property type="entry name" value="HisK_dim/P_sf"/>
</dbReference>
<feature type="transmembrane region" description="Helical" evidence="12">
    <location>
        <begin position="214"/>
        <end position="235"/>
    </location>
</feature>
<dbReference type="PANTHER" id="PTHR43547">
    <property type="entry name" value="TWO-COMPONENT HISTIDINE KINASE"/>
    <property type="match status" value="1"/>
</dbReference>
<sequence length="1024" mass="116153">MKTVAWKWTKMIVVALLVVTAVRLLWMSFLTTFDYAEKPVAVQGVLDLRGWEFSGYQTLRLDGEWEFFPSQFIEGNGLKKPGGQTYLQVPKRWDEAFVYEQGIPDSFHFGTYRLRILLDPEQEQTLGIRINELRTASAIYANGKLVAQVGQPATSSKEHQARNIPYTVKLTPEQGQVELLIHASNDAGAGGITKPIRFGTIEAVQMRTILSISLQLLLLVVFLIHSLYALLLYFLGARNKGLVYFSLVMICGILTVVTADDKLLFVWLQFDYDWTVKLTYLVYVGAVAFITPLFHHLLPAYLNRRILQGFGGLCSLYAMFILFVPAGTILAMSRMLSIVMLLSVIISAYILWKAIRDKEDIIFLLLACMFVGVNVIWTIAYAILGLEIVHYPFNLIFAVLAFAAYWFRRFFRATTETKHLAEKLQQEDKRKDEFLVNTSHELRNPLHGIINITQAIIEDTNTPLHEEHKKRLDILLHVSRRLTLMLDDLLDVTRLKENTIRLHEKKLNLQSIFAGVFDMARLMLDGKPIALKAEIDDSFPSVRGDENRLIQILFNLVHNAIKFTDEGTITIRATTSNGFAHIQVEDTGVGIEEKALQTIFQPYEQAELNSIRASGGFGLGLHISKQLVELHGGTLSVQSTLGKGSAFTFTLPLATDSVPIEESSVQTFMQTSLEMAAATTDRITTSTETVSSINRKAKIIIVDDDSINLNILSKMLESDQYEVSTATSAQQALSILERKPVDLVISDVMMPHVSGYELTRIIRERFSVLELPVLLLTARNRSQDIVTGFQAGANDYVKKPVDAWELKARVKALTEFKISFDERLRMEGAWLQSQIEPHFLFNALNSIAALGLEDFTKMQELLEEFSNYLRLSFDFHNSEPVISLHDELDLVRSYLYIEKQRFGDRLQVEWDLDPDLDFCLPPLTIQPLVENAIKHGLMQRTSGGTLWIHIKDKEEYFEVSIQDDGEGITEEDMNHLFSQTRHGKKRASVGLRNIDRRLKQLYNQGLMIDSSPEQGTIVTFRIPK</sequence>
<dbReference type="GO" id="GO:0000155">
    <property type="term" value="F:phosphorelay sensor kinase activity"/>
    <property type="evidence" value="ECO:0007669"/>
    <property type="project" value="InterPro"/>
</dbReference>
<dbReference type="InterPro" id="IPR003661">
    <property type="entry name" value="HisK_dim/P_dom"/>
</dbReference>
<organism evidence="15 16">
    <name type="scientific">Brevibacillus formosus</name>
    <dbReference type="NCBI Taxonomy" id="54913"/>
    <lineage>
        <taxon>Bacteria</taxon>
        <taxon>Bacillati</taxon>
        <taxon>Bacillota</taxon>
        <taxon>Bacilli</taxon>
        <taxon>Bacillales</taxon>
        <taxon>Paenibacillaceae</taxon>
        <taxon>Brevibacillus</taxon>
    </lineage>
</organism>
<keyword evidence="12" id="KW-1133">Transmembrane helix</keyword>
<dbReference type="CDD" id="cd17574">
    <property type="entry name" value="REC_OmpR"/>
    <property type="match status" value="1"/>
</dbReference>
<dbReference type="Pfam" id="PF02518">
    <property type="entry name" value="HATPase_c"/>
    <property type="match status" value="2"/>
</dbReference>
<dbReference type="SMART" id="SM00387">
    <property type="entry name" value="HATPase_c"/>
    <property type="match status" value="2"/>
</dbReference>
<dbReference type="PRINTS" id="PR00344">
    <property type="entry name" value="BCTRLSENSOR"/>
</dbReference>
<evidence type="ECO:0000256" key="5">
    <source>
        <dbReference type="ARBA" id="ARBA00022679"/>
    </source>
</evidence>
<dbReference type="SMART" id="SM00388">
    <property type="entry name" value="HisKA"/>
    <property type="match status" value="1"/>
</dbReference>
<evidence type="ECO:0000256" key="11">
    <source>
        <dbReference type="PROSITE-ProRule" id="PRU00169"/>
    </source>
</evidence>
<dbReference type="FunFam" id="3.30.565.10:FF:000010">
    <property type="entry name" value="Sensor histidine kinase RcsC"/>
    <property type="match status" value="1"/>
</dbReference>
<dbReference type="InterPro" id="IPR008979">
    <property type="entry name" value="Galactose-bd-like_sf"/>
</dbReference>
<dbReference type="Gene3D" id="3.30.565.10">
    <property type="entry name" value="Histidine kinase-like ATPase, C-terminal domain"/>
    <property type="match status" value="2"/>
</dbReference>
<dbReference type="GO" id="GO:0005524">
    <property type="term" value="F:ATP binding"/>
    <property type="evidence" value="ECO:0007669"/>
    <property type="project" value="UniProtKB-KW"/>
</dbReference>
<comment type="catalytic activity">
    <reaction evidence="1">
        <text>ATP + protein L-histidine = ADP + protein N-phospho-L-histidine.</text>
        <dbReference type="EC" id="2.7.13.3"/>
    </reaction>
</comment>
<dbReference type="InterPro" id="IPR005467">
    <property type="entry name" value="His_kinase_dom"/>
</dbReference>
<dbReference type="CDD" id="cd16922">
    <property type="entry name" value="HATPase_EvgS-ArcB-TorS-like"/>
    <property type="match status" value="1"/>
</dbReference>
<name>A0A220MNH8_9BACL</name>
<keyword evidence="7 15" id="KW-0418">Kinase</keyword>
<feature type="transmembrane region" description="Helical" evidence="12">
    <location>
        <begin position="242"/>
        <end position="259"/>
    </location>
</feature>
<keyword evidence="5" id="KW-0808">Transferase</keyword>
<feature type="modified residue" description="4-aspartylphosphate" evidence="11">
    <location>
        <position position="747"/>
    </location>
</feature>
<dbReference type="Pfam" id="PF00512">
    <property type="entry name" value="HisKA"/>
    <property type="match status" value="1"/>
</dbReference>
<evidence type="ECO:0000259" key="14">
    <source>
        <dbReference type="PROSITE" id="PS50110"/>
    </source>
</evidence>
<dbReference type="Pfam" id="PF07695">
    <property type="entry name" value="7TMR-DISM_7TM"/>
    <property type="match status" value="1"/>
</dbReference>
<dbReference type="InterPro" id="IPR003594">
    <property type="entry name" value="HATPase_dom"/>
</dbReference>
<dbReference type="GO" id="GO:0016020">
    <property type="term" value="C:membrane"/>
    <property type="evidence" value="ECO:0007669"/>
    <property type="project" value="InterPro"/>
</dbReference>
<dbReference type="SUPFAM" id="SSF55874">
    <property type="entry name" value="ATPase domain of HSP90 chaperone/DNA topoisomerase II/histidine kinase"/>
    <property type="match status" value="2"/>
</dbReference>
<feature type="transmembrane region" description="Helical" evidence="12">
    <location>
        <begin position="279"/>
        <end position="298"/>
    </location>
</feature>
<evidence type="ECO:0000256" key="3">
    <source>
        <dbReference type="ARBA" id="ARBA00012438"/>
    </source>
</evidence>
<evidence type="ECO:0000313" key="15">
    <source>
        <dbReference type="EMBL" id="ASJ56503.1"/>
    </source>
</evidence>
<evidence type="ECO:0000256" key="9">
    <source>
        <dbReference type="ARBA" id="ARBA00023012"/>
    </source>
</evidence>
<dbReference type="KEGG" id="bfm:BP422_24825"/>
<dbReference type="SUPFAM" id="SSF52172">
    <property type="entry name" value="CheY-like"/>
    <property type="match status" value="1"/>
</dbReference>
<dbReference type="InterPro" id="IPR036890">
    <property type="entry name" value="HATPase_C_sf"/>
</dbReference>
<dbReference type="Proteomes" id="UP000197781">
    <property type="component" value="Chromosome"/>
</dbReference>
<comment type="similarity">
    <text evidence="2">In the N-terminal section; belongs to the phytochrome family.</text>
</comment>
<dbReference type="AlphaFoldDB" id="A0A220MNH8"/>
<feature type="domain" description="Histidine kinase" evidence="13">
    <location>
        <begin position="437"/>
        <end position="655"/>
    </location>
</feature>
<dbReference type="PANTHER" id="PTHR43547:SF2">
    <property type="entry name" value="HYBRID SIGNAL TRANSDUCTION HISTIDINE KINASE C"/>
    <property type="match status" value="1"/>
</dbReference>
<keyword evidence="12" id="KW-0472">Membrane</keyword>
<evidence type="ECO:0000259" key="13">
    <source>
        <dbReference type="PROSITE" id="PS50109"/>
    </source>
</evidence>
<evidence type="ECO:0000256" key="2">
    <source>
        <dbReference type="ARBA" id="ARBA00006402"/>
    </source>
</evidence>
<keyword evidence="6" id="KW-0547">Nucleotide-binding</keyword>
<keyword evidence="8" id="KW-0067">ATP-binding</keyword>
<keyword evidence="12" id="KW-0812">Transmembrane</keyword>
<keyword evidence="4 11" id="KW-0597">Phosphoprotein</keyword>
<evidence type="ECO:0000256" key="4">
    <source>
        <dbReference type="ARBA" id="ARBA00022553"/>
    </source>
</evidence>
<dbReference type="InterPro" id="IPR011006">
    <property type="entry name" value="CheY-like_superfamily"/>
</dbReference>
<dbReference type="InterPro" id="IPR011623">
    <property type="entry name" value="7TMR_DISM_rcpt_extracell_dom1"/>
</dbReference>
<feature type="domain" description="Histidine kinase" evidence="13">
    <location>
        <begin position="925"/>
        <end position="1024"/>
    </location>
</feature>
<evidence type="ECO:0000313" key="16">
    <source>
        <dbReference type="Proteomes" id="UP000197781"/>
    </source>
</evidence>
<evidence type="ECO:0000256" key="8">
    <source>
        <dbReference type="ARBA" id="ARBA00022840"/>
    </source>
</evidence>
<evidence type="ECO:0000256" key="10">
    <source>
        <dbReference type="ARBA" id="ARBA00074306"/>
    </source>
</evidence>
<dbReference type="EMBL" id="CP018145">
    <property type="protein sequence ID" value="ASJ56503.1"/>
    <property type="molecule type" value="Genomic_DNA"/>
</dbReference>
<dbReference type="EC" id="2.7.13.3" evidence="3"/>
<evidence type="ECO:0000256" key="12">
    <source>
        <dbReference type="SAM" id="Phobius"/>
    </source>
</evidence>
<feature type="transmembrane region" description="Helical" evidence="12">
    <location>
        <begin position="361"/>
        <end position="383"/>
    </location>
</feature>
<dbReference type="Pfam" id="PF00072">
    <property type="entry name" value="Response_reg"/>
    <property type="match status" value="1"/>
</dbReference>
<feature type="transmembrane region" description="Helical" evidence="12">
    <location>
        <begin position="389"/>
        <end position="407"/>
    </location>
</feature>
<feature type="transmembrane region" description="Helical" evidence="12">
    <location>
        <begin position="310"/>
        <end position="329"/>
    </location>
</feature>
<dbReference type="InterPro" id="IPR010559">
    <property type="entry name" value="Sig_transdc_His_kin_internal"/>
</dbReference>
<evidence type="ECO:0000256" key="6">
    <source>
        <dbReference type="ARBA" id="ARBA00022741"/>
    </source>
</evidence>
<dbReference type="CDD" id="cd00082">
    <property type="entry name" value="HisKA"/>
    <property type="match status" value="1"/>
</dbReference>
<evidence type="ECO:0000256" key="7">
    <source>
        <dbReference type="ARBA" id="ARBA00022777"/>
    </source>
</evidence>
<protein>
    <recommendedName>
        <fullName evidence="10">Circadian input-output histidine kinase CikA</fullName>
        <ecNumber evidence="3">2.7.13.3</ecNumber>
    </recommendedName>
</protein>
<feature type="domain" description="Response regulatory" evidence="14">
    <location>
        <begin position="698"/>
        <end position="814"/>
    </location>
</feature>
<feature type="transmembrane region" description="Helical" evidence="12">
    <location>
        <begin position="335"/>
        <end position="352"/>
    </location>
</feature>
<dbReference type="PROSITE" id="PS50109">
    <property type="entry name" value="HIS_KIN"/>
    <property type="match status" value="2"/>
</dbReference>
<gene>
    <name evidence="15" type="ORF">BP422_24825</name>
</gene>
<dbReference type="Gene3D" id="2.60.120.260">
    <property type="entry name" value="Galactose-binding domain-like"/>
    <property type="match status" value="1"/>
</dbReference>
<dbReference type="SMART" id="SM00448">
    <property type="entry name" value="REC"/>
    <property type="match status" value="1"/>
</dbReference>
<dbReference type="SUPFAM" id="SSF49785">
    <property type="entry name" value="Galactose-binding domain-like"/>
    <property type="match status" value="1"/>
</dbReference>